<dbReference type="CDD" id="cd08023">
    <property type="entry name" value="GH16_laminarinase_like"/>
    <property type="match status" value="1"/>
</dbReference>
<dbReference type="PANTHER" id="PTHR10963">
    <property type="entry name" value="GLYCOSYL HYDROLASE-RELATED"/>
    <property type="match status" value="1"/>
</dbReference>
<dbReference type="GO" id="GO:0005975">
    <property type="term" value="P:carbohydrate metabolic process"/>
    <property type="evidence" value="ECO:0007669"/>
    <property type="project" value="InterPro"/>
</dbReference>
<dbReference type="GO" id="GO:0004553">
    <property type="term" value="F:hydrolase activity, hydrolyzing O-glycosyl compounds"/>
    <property type="evidence" value="ECO:0007669"/>
    <property type="project" value="InterPro"/>
</dbReference>
<evidence type="ECO:0000313" key="5">
    <source>
        <dbReference type="Proteomes" id="UP000281955"/>
    </source>
</evidence>
<keyword evidence="5" id="KW-1185">Reference proteome</keyword>
<dbReference type="InterPro" id="IPR050546">
    <property type="entry name" value="Glycosyl_Hydrlase_16"/>
</dbReference>
<protein>
    <submittedName>
        <fullName evidence="4">Glycosyl hydrolase family 16</fullName>
    </submittedName>
</protein>
<dbReference type="SUPFAM" id="SSF49899">
    <property type="entry name" value="Concanavalin A-like lectins/glucanases"/>
    <property type="match status" value="1"/>
</dbReference>
<comment type="similarity">
    <text evidence="1">Belongs to the glycosyl hydrolase 16 family.</text>
</comment>
<dbReference type="Gene3D" id="2.60.120.200">
    <property type="match status" value="1"/>
</dbReference>
<comment type="caution">
    <text evidence="4">The sequence shown here is derived from an EMBL/GenBank/DDBJ whole genome shotgun (WGS) entry which is preliminary data.</text>
</comment>
<dbReference type="Pfam" id="PF00722">
    <property type="entry name" value="Glyco_hydro_16"/>
    <property type="match status" value="1"/>
</dbReference>
<dbReference type="EMBL" id="RBWV01000014">
    <property type="protein sequence ID" value="RKS71329.1"/>
    <property type="molecule type" value="Genomic_DNA"/>
</dbReference>
<dbReference type="PANTHER" id="PTHR10963:SF55">
    <property type="entry name" value="GLYCOSIDE HYDROLASE FAMILY 16 PROTEIN"/>
    <property type="match status" value="1"/>
</dbReference>
<evidence type="ECO:0000313" key="4">
    <source>
        <dbReference type="EMBL" id="RKS71329.1"/>
    </source>
</evidence>
<evidence type="ECO:0000256" key="2">
    <source>
        <dbReference type="SAM" id="MobiDB-lite"/>
    </source>
</evidence>
<dbReference type="AlphaFoldDB" id="A0A420XLP6"/>
<dbReference type="InParanoid" id="A0A420XLP6"/>
<dbReference type="PROSITE" id="PS51762">
    <property type="entry name" value="GH16_2"/>
    <property type="match status" value="1"/>
</dbReference>
<dbReference type="Proteomes" id="UP000281955">
    <property type="component" value="Unassembled WGS sequence"/>
</dbReference>
<accession>A0A420XLP6</accession>
<dbReference type="InterPro" id="IPR013320">
    <property type="entry name" value="ConA-like_dom_sf"/>
</dbReference>
<proteinExistence type="inferred from homology"/>
<reference evidence="4 5" key="1">
    <citation type="submission" date="2018-10" db="EMBL/GenBank/DDBJ databases">
        <title>Genomic Encyclopedia of Archaeal and Bacterial Type Strains, Phase II (KMG-II): from individual species to whole genera.</title>
        <authorList>
            <person name="Goeker M."/>
        </authorList>
    </citation>
    <scope>NUCLEOTIDE SEQUENCE [LARGE SCALE GENOMIC DNA]</scope>
    <source>
        <strain evidence="4 5">RP-AC37</strain>
    </source>
</reference>
<organism evidence="4 5">
    <name type="scientific">Motilibacter peucedani</name>
    <dbReference type="NCBI Taxonomy" id="598650"/>
    <lineage>
        <taxon>Bacteria</taxon>
        <taxon>Bacillati</taxon>
        <taxon>Actinomycetota</taxon>
        <taxon>Actinomycetes</taxon>
        <taxon>Motilibacterales</taxon>
        <taxon>Motilibacteraceae</taxon>
        <taxon>Motilibacter</taxon>
    </lineage>
</organism>
<feature type="region of interest" description="Disordered" evidence="2">
    <location>
        <begin position="11"/>
        <end position="38"/>
    </location>
</feature>
<evidence type="ECO:0000259" key="3">
    <source>
        <dbReference type="PROSITE" id="PS51762"/>
    </source>
</evidence>
<feature type="domain" description="GH16" evidence="3">
    <location>
        <begin position="22"/>
        <end position="286"/>
    </location>
</feature>
<keyword evidence="4" id="KW-0378">Hydrolase</keyword>
<dbReference type="InterPro" id="IPR000757">
    <property type="entry name" value="Beta-glucanase-like"/>
</dbReference>
<evidence type="ECO:0000256" key="1">
    <source>
        <dbReference type="ARBA" id="ARBA00006865"/>
    </source>
</evidence>
<gene>
    <name evidence="4" type="ORF">CLV35_3125</name>
</gene>
<sequence length="286" mass="30992">MLLLLAACSSSVGHSSPEGGAGSREGAPTSPGPGWHLSWSDEFDGSALDPGTWTVEDRSTFGDGGKELACLMNRPQNVTLESGVLVLRAQRERTPLRCGAHDSRFPGGRDYSSAFISTKGAKDWMYGRFEIRAKLPTAPGTSQGLWPAFWLRPVTGGTGELDVLEAIGGGAGSPEPGQVHQTIWYDYDGTHPKESAAVTLPKGSPSDGFHVYAVEWEKGAMRWYVDGVKTFERTTQTTTWLDEAFAQPMFLRLNLAVGGTWPGSPDASTRFPADFLVDYVRVYERA</sequence>
<name>A0A420XLP6_9ACTN</name>